<feature type="domain" description="DAGKc" evidence="11">
    <location>
        <begin position="1"/>
        <end position="129"/>
    </location>
</feature>
<evidence type="ECO:0000256" key="6">
    <source>
        <dbReference type="ARBA" id="ARBA00022777"/>
    </source>
</evidence>
<reference evidence="12 13" key="1">
    <citation type="submission" date="2018-07" db="EMBL/GenBank/DDBJ databases">
        <title>Lottiidibacillus patelloidae gen. nov., sp. nov., isolated from the intestinal tract of a marine limpet and the reclassification of B. taeanensis BH030017T, B. algicola KMM 3737T and B. hwajinpoensis SW-72T as genus Lottiidibacillus.</title>
        <authorList>
            <person name="Liu R."/>
            <person name="Huang Z."/>
        </authorList>
    </citation>
    <scope>NUCLEOTIDE SEQUENCE [LARGE SCALE GENOMIC DNA]</scope>
    <source>
        <strain evidence="12 13">BH030017</strain>
    </source>
</reference>
<dbReference type="Pfam" id="PF00781">
    <property type="entry name" value="DAGK_cat"/>
    <property type="match status" value="1"/>
</dbReference>
<evidence type="ECO:0000256" key="8">
    <source>
        <dbReference type="ARBA" id="ARBA00023098"/>
    </source>
</evidence>
<keyword evidence="9" id="KW-0594">Phospholipid biosynthesis</keyword>
<dbReference type="GO" id="GO:0005524">
    <property type="term" value="F:ATP binding"/>
    <property type="evidence" value="ECO:0007669"/>
    <property type="project" value="UniProtKB-KW"/>
</dbReference>
<dbReference type="Pfam" id="PF19279">
    <property type="entry name" value="YegS_C"/>
    <property type="match status" value="1"/>
</dbReference>
<dbReference type="AlphaFoldDB" id="A0A366XUQ9"/>
<keyword evidence="8" id="KW-0443">Lipid metabolism</keyword>
<name>A0A366XUQ9_9BACI</name>
<dbReference type="PANTHER" id="PTHR12358:SF107">
    <property type="entry name" value="LIPID KINASE BMRU-RELATED"/>
    <property type="match status" value="1"/>
</dbReference>
<dbReference type="OrthoDB" id="142078at2"/>
<dbReference type="EMBL" id="QOCW01000011">
    <property type="protein sequence ID" value="RBW69396.1"/>
    <property type="molecule type" value="Genomic_DNA"/>
</dbReference>
<dbReference type="GO" id="GO:0004143">
    <property type="term" value="F:ATP-dependent diacylglycerol kinase activity"/>
    <property type="evidence" value="ECO:0007669"/>
    <property type="project" value="TreeGrafter"/>
</dbReference>
<dbReference type="SMART" id="SM00046">
    <property type="entry name" value="DAGKc"/>
    <property type="match status" value="1"/>
</dbReference>
<comment type="cofactor">
    <cofactor evidence="1">
        <name>Mg(2+)</name>
        <dbReference type="ChEBI" id="CHEBI:18420"/>
    </cofactor>
</comment>
<comment type="similarity">
    <text evidence="2">Belongs to the diacylglycerol/lipid kinase family.</text>
</comment>
<comment type="caution">
    <text evidence="12">The sequence shown here is derived from an EMBL/GenBank/DDBJ whole genome shotgun (WGS) entry which is preliminary data.</text>
</comment>
<dbReference type="RefSeq" id="WP_113806365.1">
    <property type="nucleotide sequence ID" value="NZ_QOCW01000011.1"/>
</dbReference>
<protein>
    <submittedName>
        <fullName evidence="12">Diacylglycerol kinase family lipid kinase</fullName>
    </submittedName>
</protein>
<dbReference type="SUPFAM" id="SSF111331">
    <property type="entry name" value="NAD kinase/diacylglycerol kinase-like"/>
    <property type="match status" value="1"/>
</dbReference>
<keyword evidence="4" id="KW-0808">Transferase</keyword>
<evidence type="ECO:0000256" key="4">
    <source>
        <dbReference type="ARBA" id="ARBA00022679"/>
    </source>
</evidence>
<dbReference type="InterPro" id="IPR016064">
    <property type="entry name" value="NAD/diacylglycerol_kinase_sf"/>
</dbReference>
<keyword evidence="10" id="KW-1208">Phospholipid metabolism</keyword>
<evidence type="ECO:0000256" key="3">
    <source>
        <dbReference type="ARBA" id="ARBA00022516"/>
    </source>
</evidence>
<evidence type="ECO:0000313" key="13">
    <source>
        <dbReference type="Proteomes" id="UP000253314"/>
    </source>
</evidence>
<dbReference type="InterPro" id="IPR050187">
    <property type="entry name" value="Lipid_Phosphate_FormReg"/>
</dbReference>
<dbReference type="Gene3D" id="3.40.50.10330">
    <property type="entry name" value="Probable inorganic polyphosphate/atp-NAD kinase, domain 1"/>
    <property type="match status" value="1"/>
</dbReference>
<keyword evidence="13" id="KW-1185">Reference proteome</keyword>
<dbReference type="PROSITE" id="PS50146">
    <property type="entry name" value="DAGK"/>
    <property type="match status" value="1"/>
</dbReference>
<dbReference type="InterPro" id="IPR017438">
    <property type="entry name" value="ATP-NAD_kinase_N"/>
</dbReference>
<keyword evidence="3" id="KW-0444">Lipid biosynthesis</keyword>
<evidence type="ECO:0000256" key="2">
    <source>
        <dbReference type="ARBA" id="ARBA00005983"/>
    </source>
</evidence>
<evidence type="ECO:0000256" key="5">
    <source>
        <dbReference type="ARBA" id="ARBA00022741"/>
    </source>
</evidence>
<evidence type="ECO:0000259" key="11">
    <source>
        <dbReference type="PROSITE" id="PS50146"/>
    </source>
</evidence>
<dbReference type="InterPro" id="IPR005218">
    <property type="entry name" value="Diacylglycerol/lipid_kinase"/>
</dbReference>
<keyword evidence="7" id="KW-0067">ATP-binding</keyword>
<gene>
    <name evidence="12" type="ORF">DS031_11780</name>
</gene>
<dbReference type="PANTHER" id="PTHR12358">
    <property type="entry name" value="SPHINGOSINE KINASE"/>
    <property type="match status" value="1"/>
</dbReference>
<dbReference type="Proteomes" id="UP000253314">
    <property type="component" value="Unassembled WGS sequence"/>
</dbReference>
<dbReference type="GO" id="GO:0005886">
    <property type="term" value="C:plasma membrane"/>
    <property type="evidence" value="ECO:0007669"/>
    <property type="project" value="TreeGrafter"/>
</dbReference>
<evidence type="ECO:0000256" key="10">
    <source>
        <dbReference type="ARBA" id="ARBA00023264"/>
    </source>
</evidence>
<dbReference type="InterPro" id="IPR045540">
    <property type="entry name" value="YegS/DAGK_C"/>
</dbReference>
<keyword evidence="5" id="KW-0547">Nucleotide-binding</keyword>
<evidence type="ECO:0000256" key="1">
    <source>
        <dbReference type="ARBA" id="ARBA00001946"/>
    </source>
</evidence>
<dbReference type="InterPro" id="IPR001206">
    <property type="entry name" value="Diacylglycerol_kinase_cat_dom"/>
</dbReference>
<organism evidence="12 13">
    <name type="scientific">Bacillus taeanensis</name>
    <dbReference type="NCBI Taxonomy" id="273032"/>
    <lineage>
        <taxon>Bacteria</taxon>
        <taxon>Bacillati</taxon>
        <taxon>Bacillota</taxon>
        <taxon>Bacilli</taxon>
        <taxon>Bacillales</taxon>
        <taxon>Bacillaceae</taxon>
        <taxon>Bacillus</taxon>
    </lineage>
</organism>
<proteinExistence type="inferred from homology"/>
<accession>A0A366XUQ9</accession>
<evidence type="ECO:0000256" key="9">
    <source>
        <dbReference type="ARBA" id="ARBA00023209"/>
    </source>
</evidence>
<sequence length="296" mass="32722">MKKAAIILNPAAGKKQLVKMLEEIKAILKSAYHLKIYETKTKGDGAALVKELAADHDLIIGAGGDGTIYELINALSSLKKRPTFAVLPGGTCNDFSRALGLPQNPLKAAEHIVKGKTEAIDIGKSNTNYFSNFWGIGMITSISEQISSAVKENFGRLAYYLSTLQNLKDITPFQLTVKSDSFTFNDQAVMMLVSNGPFIGGMRTFFSHNNIQDGKFDVLIIKERSLESFFSLVRSKFTNTPNLHDDLIYFQTNTLKVQAFPEQQIDCDGERQFFTPSSIELLSKHLNVIVGDKKAT</sequence>
<dbReference type="NCBIfam" id="TIGR00147">
    <property type="entry name" value="YegS/Rv2252/BmrU family lipid kinase"/>
    <property type="match status" value="1"/>
</dbReference>
<evidence type="ECO:0000256" key="7">
    <source>
        <dbReference type="ARBA" id="ARBA00022840"/>
    </source>
</evidence>
<keyword evidence="6 12" id="KW-0418">Kinase</keyword>
<dbReference type="GO" id="GO:0008654">
    <property type="term" value="P:phospholipid biosynthetic process"/>
    <property type="evidence" value="ECO:0007669"/>
    <property type="project" value="UniProtKB-KW"/>
</dbReference>
<evidence type="ECO:0000313" key="12">
    <source>
        <dbReference type="EMBL" id="RBW69396.1"/>
    </source>
</evidence>
<dbReference type="Gene3D" id="2.60.200.40">
    <property type="match status" value="1"/>
</dbReference>